<evidence type="ECO:0000256" key="1">
    <source>
        <dbReference type="SAM" id="SignalP"/>
    </source>
</evidence>
<evidence type="ECO:0000313" key="3">
    <source>
        <dbReference type="Proteomes" id="UP000590412"/>
    </source>
</evidence>
<proteinExistence type="predicted"/>
<dbReference type="AlphaFoldDB" id="A0A8X7TAX8"/>
<reference evidence="2" key="1">
    <citation type="submission" date="2020-03" db="EMBL/GenBank/DDBJ databases">
        <title>FDA dAtabase for Regulatory Grade micrObial Sequences (FDA-ARGOS): Supporting development and validation of Infectious Disease Dx tests.</title>
        <authorList>
            <person name="Campos J."/>
            <person name="Goldberg B."/>
            <person name="Tallon L."/>
            <person name="Sadzewicz L."/>
            <person name="Vavikolanu K."/>
            <person name="Mehta A."/>
            <person name="Aluvathingal J."/>
            <person name="Nadendla S."/>
            <person name="Nandy P."/>
            <person name="Geyer C."/>
            <person name="Yan Y."/>
            <person name="Sichtig H."/>
        </authorList>
    </citation>
    <scope>NUCLEOTIDE SEQUENCE [LARGE SCALE GENOMIC DNA]</scope>
    <source>
        <strain evidence="2">FDAARGOS_652</strain>
    </source>
</reference>
<dbReference type="EMBL" id="JABWAB010000004">
    <property type="protein sequence ID" value="KAF6052646.1"/>
    <property type="molecule type" value="Genomic_DNA"/>
</dbReference>
<evidence type="ECO:0000313" key="2">
    <source>
        <dbReference type="EMBL" id="KAF6052646.1"/>
    </source>
</evidence>
<feature type="chain" id="PRO_5044694682" evidence="1">
    <location>
        <begin position="20"/>
        <end position="371"/>
    </location>
</feature>
<keyword evidence="1" id="KW-0732">Signal</keyword>
<dbReference type="OrthoDB" id="4024532at2759"/>
<comment type="caution">
    <text evidence="2">The sequence shown here is derived from an EMBL/GenBank/DDBJ whole genome shotgun (WGS) entry which is preliminary data.</text>
</comment>
<protein>
    <submittedName>
        <fullName evidence="2">Uncharacterized protein</fullName>
    </submittedName>
</protein>
<name>A0A8X7TAX8_CANPA</name>
<feature type="signal peptide" evidence="1">
    <location>
        <begin position="1"/>
        <end position="19"/>
    </location>
</feature>
<dbReference type="Proteomes" id="UP000590412">
    <property type="component" value="Unassembled WGS sequence"/>
</dbReference>
<accession>A0A8X7TAX8</accession>
<sequence>MRIAKLLLTLTTLLTAAVSDTEVYTVSKQTRDVTQLLNPMEEEHLVHEFEQSDDIHSWRFYNYNHFESSQLWQQLSVSTSETSFNQTIVHLVETNETLILSSLNPVTFFEFEVGSFMTGKSNMTSRVDWLNDIDEEADFDQNAATISAFQKAGLAAFTENDIDNIDSNGDDEGRATMVIQFDPDSQILKSASPNMAINLFLVSLYVESGAEGVKNMVMNDDTIFVVPSAEGDVEFEAQGILKLIILPILKLKKLIWIIEKKTIALLVKLKELTVAILKKTKKIVILITIKTKLIILKTAFIIKQKIKKAKLLVEIVAIVTKEKTKYKIKKTLMIIAMLKEKAKDKVRNSKEALKAAKNKMKKGSGDWSDSD</sequence>
<organism evidence="2 3">
    <name type="scientific">Candida parapsilosis</name>
    <name type="common">Yeast</name>
    <dbReference type="NCBI Taxonomy" id="5480"/>
    <lineage>
        <taxon>Eukaryota</taxon>
        <taxon>Fungi</taxon>
        <taxon>Dikarya</taxon>
        <taxon>Ascomycota</taxon>
        <taxon>Saccharomycotina</taxon>
        <taxon>Pichiomycetes</taxon>
        <taxon>Debaryomycetaceae</taxon>
        <taxon>Candida/Lodderomyces clade</taxon>
        <taxon>Candida</taxon>
    </lineage>
</organism>
<gene>
    <name evidence="2" type="ORF">FOB60_002902</name>
</gene>